<feature type="region of interest" description="Disordered" evidence="7">
    <location>
        <begin position="702"/>
        <end position="729"/>
    </location>
</feature>
<feature type="compositionally biased region" description="Low complexity" evidence="7">
    <location>
        <begin position="702"/>
        <end position="715"/>
    </location>
</feature>
<feature type="coiled-coil region" evidence="6">
    <location>
        <begin position="463"/>
        <end position="523"/>
    </location>
</feature>
<feature type="transmembrane region" description="Helical" evidence="8">
    <location>
        <begin position="895"/>
        <end position="913"/>
    </location>
</feature>
<dbReference type="PANTHER" id="PTHR16950:SF16">
    <property type="entry name" value="ZINC TRANSPORTER ZIP13"/>
    <property type="match status" value="1"/>
</dbReference>
<evidence type="ECO:0000256" key="2">
    <source>
        <dbReference type="ARBA" id="ARBA00022692"/>
    </source>
</evidence>
<dbReference type="GO" id="GO:0005385">
    <property type="term" value="F:zinc ion transmembrane transporter activity"/>
    <property type="evidence" value="ECO:0000318"/>
    <property type="project" value="GO_Central"/>
</dbReference>
<dbReference type="GO" id="GO:0071577">
    <property type="term" value="P:zinc ion transmembrane transport"/>
    <property type="evidence" value="ECO:0000318"/>
    <property type="project" value="GO_Central"/>
</dbReference>
<evidence type="ECO:0000313" key="10">
    <source>
        <dbReference type="Proteomes" id="UP000005239"/>
    </source>
</evidence>
<feature type="coiled-coil region" evidence="6">
    <location>
        <begin position="246"/>
        <end position="349"/>
    </location>
</feature>
<dbReference type="GO" id="GO:0016020">
    <property type="term" value="C:membrane"/>
    <property type="evidence" value="ECO:0007669"/>
    <property type="project" value="UniProtKB-SubCell"/>
</dbReference>
<dbReference type="InterPro" id="IPR003689">
    <property type="entry name" value="ZIP"/>
</dbReference>
<dbReference type="PANTHER" id="PTHR16950">
    <property type="entry name" value="ZINC TRANSPORTER SLC39A7 HISTIDINE-RICH MEMBRANE PROTEIN KE4"/>
    <property type="match status" value="1"/>
</dbReference>
<evidence type="ECO:0000256" key="1">
    <source>
        <dbReference type="ARBA" id="ARBA00004141"/>
    </source>
</evidence>
<evidence type="ECO:0000256" key="7">
    <source>
        <dbReference type="SAM" id="MobiDB-lite"/>
    </source>
</evidence>
<evidence type="ECO:0000256" key="3">
    <source>
        <dbReference type="ARBA" id="ARBA00022989"/>
    </source>
</evidence>
<gene>
    <name evidence="9" type="primary">WBGene00110189</name>
</gene>
<feature type="coiled-coil region" evidence="6">
    <location>
        <begin position="56"/>
        <end position="139"/>
    </location>
</feature>
<feature type="transmembrane region" description="Helical" evidence="8">
    <location>
        <begin position="1082"/>
        <end position="1102"/>
    </location>
</feature>
<dbReference type="AlphaFoldDB" id="A0A2A6D363"/>
<comment type="similarity">
    <text evidence="5">Belongs to the ZIP transporter (TC 2.A.5) family. KE4/Catsup subfamily.</text>
</comment>
<name>A0A2A6D363_PRIPA</name>
<feature type="transmembrane region" description="Helical" evidence="8">
    <location>
        <begin position="855"/>
        <end position="875"/>
    </location>
</feature>
<proteinExistence type="inferred from homology"/>
<feature type="region of interest" description="Disordered" evidence="7">
    <location>
        <begin position="1"/>
        <end position="26"/>
    </location>
</feature>
<dbReference type="Proteomes" id="UP000005239">
    <property type="component" value="Unassembled WGS sequence"/>
</dbReference>
<feature type="transmembrane region" description="Helical" evidence="8">
    <location>
        <begin position="1021"/>
        <end position="1039"/>
    </location>
</feature>
<keyword evidence="6" id="KW-0175">Coiled coil</keyword>
<evidence type="ECO:0000313" key="9">
    <source>
        <dbReference type="EnsemblMetazoa" id="PPA20635.1"/>
    </source>
</evidence>
<accession>A0A2A6D363</accession>
<reference evidence="9" key="2">
    <citation type="submission" date="2022-06" db="UniProtKB">
        <authorList>
            <consortium name="EnsemblMetazoa"/>
        </authorList>
    </citation>
    <scope>IDENTIFICATION</scope>
    <source>
        <strain evidence="9">PS312</strain>
    </source>
</reference>
<evidence type="ECO:0000256" key="4">
    <source>
        <dbReference type="ARBA" id="ARBA00023136"/>
    </source>
</evidence>
<feature type="transmembrane region" description="Helical" evidence="8">
    <location>
        <begin position="957"/>
        <end position="979"/>
    </location>
</feature>
<sequence length="1103" mass="124183">MSSGGSAREFRSMSASTRSMSVTAGPGPGGKAFGGITYMSTMKRSMSINMLHLMNKEEHERERSRWINKMEEVEVRLAESESLNSDMNQIKAELNKKIVELEKNQRPMIDQNRKLNERNKNLTSEIKRLESKIAHHMDDFLTLKDSHERVVKENTSLKRERTFPEKLEELDRYRNQVLEYSKCITALRQAGLEKDRRYESLVMKLKRLRRAAKGEDDRQSVIGSDCSAESHISLDTITEDLEETVSKELQSNYEALYTENEELARALHAMEADDFSLREQLAAARATIAQLEHTIECSNERALQMDNASQYKATIAQQVSKMQQMEDEIEKLQREMLVNEEQRDLLEFQVMELRLISEHSHQGSSGNVEVEEIDYGLIKLTYQEICDMKADMRTMKRAGNFTADQRRALAKAYAYLESLEAQWIEHEATCPGRVRMDLNGNSAQLLEEVCDLSKELGLVRYQLQTTEEELRAERSRTDALSNRLTVERDGVISELEAALKKQMDDLIAMREALNVNKKRLEASEAERIKLQGDFNVLNAEYERFKAEQRPSIRTELERRFEETRYRLTEALSKIEKYEHVIDAARRVDENRSTYADELQKELEECKEYNEHIERQFKTQTEIIDALKQRLVSIKGASDFLVSLTSSPAVEVSSRINDYIKESRDAEAKKTVSLVGDIVEHCTRDVELVAICDPLKLRECRSVDSGGDSLSNGSESSSRHSDDEDWASNRSGSELRRGFVASPTASSLISDVPTFALRLSPSLLSFPATSCINHPAAGPDFGSIGIARGLGKDGLELESSHSDGLIDPDGRKIIAPLKKHQLRREEQLKEENEKIRKIIEDSKKEIDHPTSTLSTWLWTLFGCSLLISCGIVPAFILPANASEYFHSKEGKAKLNLMLSFAVGSLLGDVFLHLLPETFAAPDADLVQIGMYTIFGLVSCLVVEKVVANTEDSQHRVCAIMNLIGNLVDNFTHGLAIGAAFQMGPKSGLLVTFAILLHEIPHEVSDFAILLRADYNRRDAIKAQLLTATGGVMGACCALFINTDALTSSGVSWILPFTAGGFINIALVQILPELMEETNPRQNMLQTVLIFAGVFTMGALNTLLH</sequence>
<dbReference type="Pfam" id="PF02535">
    <property type="entry name" value="Zip"/>
    <property type="match status" value="1"/>
</dbReference>
<protein>
    <submittedName>
        <fullName evidence="9">Uncharacterized protein</fullName>
    </submittedName>
</protein>
<dbReference type="GO" id="GO:0006882">
    <property type="term" value="P:intracellular zinc ion homeostasis"/>
    <property type="evidence" value="ECO:0000318"/>
    <property type="project" value="GO_Central"/>
</dbReference>
<reference evidence="10" key="1">
    <citation type="journal article" date="2008" name="Nat. Genet.">
        <title>The Pristionchus pacificus genome provides a unique perspective on nematode lifestyle and parasitism.</title>
        <authorList>
            <person name="Dieterich C."/>
            <person name="Clifton S.W."/>
            <person name="Schuster L.N."/>
            <person name="Chinwalla A."/>
            <person name="Delehaunty K."/>
            <person name="Dinkelacker I."/>
            <person name="Fulton L."/>
            <person name="Fulton R."/>
            <person name="Godfrey J."/>
            <person name="Minx P."/>
            <person name="Mitreva M."/>
            <person name="Roeseler W."/>
            <person name="Tian H."/>
            <person name="Witte H."/>
            <person name="Yang S.P."/>
            <person name="Wilson R.K."/>
            <person name="Sommer R.J."/>
        </authorList>
    </citation>
    <scope>NUCLEOTIDE SEQUENCE [LARGE SCALE GENOMIC DNA]</scope>
    <source>
        <strain evidence="10">PS312</strain>
    </source>
</reference>
<evidence type="ECO:0000256" key="8">
    <source>
        <dbReference type="SAM" id="Phobius"/>
    </source>
</evidence>
<feature type="transmembrane region" description="Helical" evidence="8">
    <location>
        <begin position="1051"/>
        <end position="1070"/>
    </location>
</feature>
<keyword evidence="4 8" id="KW-0472">Membrane</keyword>
<evidence type="ECO:0000256" key="6">
    <source>
        <dbReference type="SAM" id="Coils"/>
    </source>
</evidence>
<keyword evidence="3 8" id="KW-1133">Transmembrane helix</keyword>
<comment type="subcellular location">
    <subcellularLocation>
        <location evidence="1">Membrane</location>
        <topology evidence="1">Multi-pass membrane protein</topology>
    </subcellularLocation>
</comment>
<keyword evidence="10" id="KW-1185">Reference proteome</keyword>
<feature type="compositionally biased region" description="Polar residues" evidence="7">
    <location>
        <begin position="13"/>
        <end position="22"/>
    </location>
</feature>
<organism evidence="9 10">
    <name type="scientific">Pristionchus pacificus</name>
    <name type="common">Parasitic nematode worm</name>
    <dbReference type="NCBI Taxonomy" id="54126"/>
    <lineage>
        <taxon>Eukaryota</taxon>
        <taxon>Metazoa</taxon>
        <taxon>Ecdysozoa</taxon>
        <taxon>Nematoda</taxon>
        <taxon>Chromadorea</taxon>
        <taxon>Rhabditida</taxon>
        <taxon>Rhabditina</taxon>
        <taxon>Diplogasteromorpha</taxon>
        <taxon>Diplogasteroidea</taxon>
        <taxon>Neodiplogasteridae</taxon>
        <taxon>Pristionchus</taxon>
    </lineage>
</organism>
<feature type="coiled-coil region" evidence="6">
    <location>
        <begin position="567"/>
        <end position="629"/>
    </location>
</feature>
<dbReference type="EnsemblMetazoa" id="PPA20635.1">
    <property type="protein sequence ID" value="PPA20635.1"/>
    <property type="gene ID" value="WBGene00110189"/>
</dbReference>
<accession>A0A8R1UCZ5</accession>
<feature type="transmembrane region" description="Helical" evidence="8">
    <location>
        <begin position="925"/>
        <end position="945"/>
    </location>
</feature>
<evidence type="ECO:0000256" key="5">
    <source>
        <dbReference type="ARBA" id="ARBA00038485"/>
    </source>
</evidence>
<keyword evidence="2 8" id="KW-0812">Transmembrane</keyword>